<accession>A0ABX9ZYW9</accession>
<dbReference type="InterPro" id="IPR032466">
    <property type="entry name" value="Metal_Hydrolase"/>
</dbReference>
<name>A0ABX9ZYW9_9BURK</name>
<gene>
    <name evidence="2" type="ORF">EJO66_28615</name>
</gene>
<keyword evidence="3" id="KW-1185">Reference proteome</keyword>
<evidence type="ECO:0000259" key="1">
    <source>
        <dbReference type="Pfam" id="PF07969"/>
    </source>
</evidence>
<keyword evidence="2" id="KW-0378">Hydrolase</keyword>
<protein>
    <submittedName>
        <fullName evidence="2">Dihydropyrimidinase</fullName>
        <ecNumber evidence="2">3.5.2.2</ecNumber>
    </submittedName>
</protein>
<organism evidence="2 3">
    <name type="scientific">Variovorax beijingensis</name>
    <dbReference type="NCBI Taxonomy" id="2496117"/>
    <lineage>
        <taxon>Bacteria</taxon>
        <taxon>Pseudomonadati</taxon>
        <taxon>Pseudomonadota</taxon>
        <taxon>Betaproteobacteria</taxon>
        <taxon>Burkholderiales</taxon>
        <taxon>Comamonadaceae</taxon>
        <taxon>Variovorax</taxon>
    </lineage>
</organism>
<comment type="caution">
    <text evidence="2">The sequence shown here is derived from an EMBL/GenBank/DDBJ whole genome shotgun (WGS) entry which is preliminary data.</text>
</comment>
<dbReference type="EMBL" id="RXFQ01000023">
    <property type="protein sequence ID" value="RSZ29783.1"/>
    <property type="molecule type" value="Genomic_DNA"/>
</dbReference>
<dbReference type="Gene3D" id="3.20.20.140">
    <property type="entry name" value="Metal-dependent hydrolases"/>
    <property type="match status" value="1"/>
</dbReference>
<sequence length="166" mass="17721">MSSHSAFDLVIRNAQAVTASDTFQCDIGVREGRIVQLGLALAGGAREIDAAGRTVTPGGVDAHCHLDQPMPAPMRMADGFASGTRSAACGGTTTVIPFAAQAKGQSLRAAVDDYHRRAEGQAHVDYAFHLIVSDPTPTVLREELPALIREGYSSFKIYMTYDDLKL</sequence>
<dbReference type="SUPFAM" id="SSF51338">
    <property type="entry name" value="Composite domain of metallo-dependent hydrolases"/>
    <property type="match status" value="1"/>
</dbReference>
<dbReference type="InterPro" id="IPR011059">
    <property type="entry name" value="Metal-dep_hydrolase_composite"/>
</dbReference>
<dbReference type="GO" id="GO:0004157">
    <property type="term" value="F:dihydropyrimidinase activity"/>
    <property type="evidence" value="ECO:0007669"/>
    <property type="project" value="UniProtKB-EC"/>
</dbReference>
<evidence type="ECO:0000313" key="3">
    <source>
        <dbReference type="Proteomes" id="UP000271137"/>
    </source>
</evidence>
<dbReference type="InterPro" id="IPR013108">
    <property type="entry name" value="Amidohydro_3"/>
</dbReference>
<dbReference type="Proteomes" id="UP000271137">
    <property type="component" value="Unassembled WGS sequence"/>
</dbReference>
<proteinExistence type="predicted"/>
<evidence type="ECO:0000313" key="2">
    <source>
        <dbReference type="EMBL" id="RSZ29783.1"/>
    </source>
</evidence>
<dbReference type="SUPFAM" id="SSF51556">
    <property type="entry name" value="Metallo-dependent hydrolases"/>
    <property type="match status" value="1"/>
</dbReference>
<feature type="domain" description="Amidohydrolase 3" evidence="1">
    <location>
        <begin position="46"/>
        <end position="95"/>
    </location>
</feature>
<reference evidence="2 3" key="1">
    <citation type="submission" date="2018-12" db="EMBL/GenBank/DDBJ databases">
        <title>The genome sequences of strain 502.</title>
        <authorList>
            <person name="Gao J."/>
            <person name="Sun J."/>
        </authorList>
    </citation>
    <scope>NUCLEOTIDE SEQUENCE [LARGE SCALE GENOMIC DNA]</scope>
    <source>
        <strain evidence="2 3">502</strain>
    </source>
</reference>
<dbReference type="PANTHER" id="PTHR11647:SF1">
    <property type="entry name" value="COLLAPSIN RESPONSE MEDIATOR PROTEIN"/>
    <property type="match status" value="1"/>
</dbReference>
<dbReference type="Pfam" id="PF07969">
    <property type="entry name" value="Amidohydro_3"/>
    <property type="match status" value="1"/>
</dbReference>
<dbReference type="RefSeq" id="WP_164547928.1">
    <property type="nucleotide sequence ID" value="NZ_RXFQ01000023.1"/>
</dbReference>
<dbReference type="InterPro" id="IPR050378">
    <property type="entry name" value="Metallo-dep_Hydrolases_sf"/>
</dbReference>
<dbReference type="PANTHER" id="PTHR11647">
    <property type="entry name" value="HYDRANTOINASE/DIHYDROPYRIMIDINASE FAMILY MEMBER"/>
    <property type="match status" value="1"/>
</dbReference>
<feature type="non-terminal residue" evidence="2">
    <location>
        <position position="166"/>
    </location>
</feature>
<dbReference type="EC" id="3.5.2.2" evidence="2"/>